<organism evidence="1 2">
    <name type="scientific">Trachipleistophora hominis</name>
    <name type="common">Microsporidian parasite</name>
    <dbReference type="NCBI Taxonomy" id="72359"/>
    <lineage>
        <taxon>Eukaryota</taxon>
        <taxon>Fungi</taxon>
        <taxon>Fungi incertae sedis</taxon>
        <taxon>Microsporidia</taxon>
        <taxon>Pleistophoridae</taxon>
        <taxon>Trachipleistophora</taxon>
    </lineage>
</organism>
<protein>
    <submittedName>
        <fullName evidence="1">Uncharacterized protein</fullName>
    </submittedName>
</protein>
<name>L7JSX7_TRAHO</name>
<accession>L7JSX7</accession>
<dbReference type="HOGENOM" id="CLU_1705494_0_0_1"/>
<reference evidence="1 2" key="1">
    <citation type="journal article" date="2012" name="PLoS Pathog.">
        <title>The genome of the obligate intracellular parasite Trachipleistophora hominis: new insights into microsporidian genome dynamics and reductive evolution.</title>
        <authorList>
            <person name="Heinz E."/>
            <person name="Williams T.A."/>
            <person name="Nakjang S."/>
            <person name="Noel C.J."/>
            <person name="Swan D.C."/>
            <person name="Goldberg A.V."/>
            <person name="Harris S.R."/>
            <person name="Weinmaier T."/>
            <person name="Markert S."/>
            <person name="Becher D."/>
            <person name="Bernhardt J."/>
            <person name="Dagan T."/>
            <person name="Hacker C."/>
            <person name="Lucocq J.M."/>
            <person name="Schweder T."/>
            <person name="Rattei T."/>
            <person name="Hall N."/>
            <person name="Hirt R.P."/>
            <person name="Embley T.M."/>
        </authorList>
    </citation>
    <scope>NUCLEOTIDE SEQUENCE [LARGE SCALE GENOMIC DNA]</scope>
</reference>
<dbReference type="VEuPathDB" id="MicrosporidiaDB:THOM_3222"/>
<dbReference type="Proteomes" id="UP000011185">
    <property type="component" value="Unassembled WGS sequence"/>
</dbReference>
<dbReference type="OMA" id="VLRNNCR"/>
<dbReference type="InParanoid" id="L7JSX7"/>
<dbReference type="EMBL" id="JH994100">
    <property type="protein sequence ID" value="ELQ73847.1"/>
    <property type="molecule type" value="Genomic_DNA"/>
</dbReference>
<keyword evidence="2" id="KW-1185">Reference proteome</keyword>
<evidence type="ECO:0000313" key="2">
    <source>
        <dbReference type="Proteomes" id="UP000011185"/>
    </source>
</evidence>
<sequence>MPTYFHNTPTCRFYVSSTLAENIENDKSLEIVCNHGAFKHHLEKYFSPLFNYSKCQVVVKIHIFRGNEECFGELVNAVSITILQIGAPIPYFLVGVTLCDANQVYHLVLRNNCRLIGIFGCGKFNKKCLEGIKTRCGEEVEKIRGVLQEIVEKR</sequence>
<evidence type="ECO:0000313" key="1">
    <source>
        <dbReference type="EMBL" id="ELQ73847.1"/>
    </source>
</evidence>
<dbReference type="AlphaFoldDB" id="L7JSX7"/>
<dbReference type="OrthoDB" id="10349419at2759"/>
<gene>
    <name evidence="1" type="ORF">THOM_3222</name>
</gene>
<proteinExistence type="predicted"/>